<evidence type="ECO:0000313" key="5">
    <source>
        <dbReference type="EMBL" id="SMD18987.1"/>
    </source>
</evidence>
<comment type="similarity">
    <text evidence="1">Belongs to the ATP-dependent AMP-binding enzyme family.</text>
</comment>
<dbReference type="InterPro" id="IPR000873">
    <property type="entry name" value="AMP-dep_synth/lig_dom"/>
</dbReference>
<dbReference type="CDD" id="cd17631">
    <property type="entry name" value="FACL_FadD13-like"/>
    <property type="match status" value="1"/>
</dbReference>
<organism evidence="5 6">
    <name type="scientific">Kibdelosporangium aridum</name>
    <dbReference type="NCBI Taxonomy" id="2030"/>
    <lineage>
        <taxon>Bacteria</taxon>
        <taxon>Bacillati</taxon>
        <taxon>Actinomycetota</taxon>
        <taxon>Actinomycetes</taxon>
        <taxon>Pseudonocardiales</taxon>
        <taxon>Pseudonocardiaceae</taxon>
        <taxon>Kibdelosporangium</taxon>
    </lineage>
</organism>
<protein>
    <submittedName>
        <fullName evidence="5">Fatty-acyl-CoA synthase</fullName>
    </submittedName>
</protein>
<dbReference type="AlphaFoldDB" id="A0A1Y5XVT5"/>
<proteinExistence type="inferred from homology"/>
<keyword evidence="6" id="KW-1185">Reference proteome</keyword>
<evidence type="ECO:0000259" key="3">
    <source>
        <dbReference type="Pfam" id="PF00501"/>
    </source>
</evidence>
<feature type="domain" description="AMP-binding enzyme C-terminal" evidence="4">
    <location>
        <begin position="397"/>
        <end position="472"/>
    </location>
</feature>
<dbReference type="Pfam" id="PF00501">
    <property type="entry name" value="AMP-binding"/>
    <property type="match status" value="1"/>
</dbReference>
<dbReference type="InterPro" id="IPR050237">
    <property type="entry name" value="ATP-dep_AMP-bd_enzyme"/>
</dbReference>
<dbReference type="PANTHER" id="PTHR43767:SF1">
    <property type="entry name" value="NONRIBOSOMAL PEPTIDE SYNTHASE PES1 (EUROFUNG)-RELATED"/>
    <property type="match status" value="1"/>
</dbReference>
<dbReference type="EMBL" id="FWXV01000005">
    <property type="protein sequence ID" value="SMD18987.1"/>
    <property type="molecule type" value="Genomic_DNA"/>
</dbReference>
<evidence type="ECO:0000256" key="1">
    <source>
        <dbReference type="ARBA" id="ARBA00006432"/>
    </source>
</evidence>
<dbReference type="OrthoDB" id="3172305at2"/>
<feature type="domain" description="AMP-dependent synthetase/ligase" evidence="3">
    <location>
        <begin position="12"/>
        <end position="347"/>
    </location>
</feature>
<dbReference type="SUPFAM" id="SSF56801">
    <property type="entry name" value="Acetyl-CoA synthetase-like"/>
    <property type="match status" value="1"/>
</dbReference>
<dbReference type="InterPro" id="IPR042099">
    <property type="entry name" value="ANL_N_sf"/>
</dbReference>
<dbReference type="PANTHER" id="PTHR43767">
    <property type="entry name" value="LONG-CHAIN-FATTY-ACID--COA LIGASE"/>
    <property type="match status" value="1"/>
</dbReference>
<evidence type="ECO:0000313" key="6">
    <source>
        <dbReference type="Proteomes" id="UP000192674"/>
    </source>
</evidence>
<evidence type="ECO:0000259" key="4">
    <source>
        <dbReference type="Pfam" id="PF13193"/>
    </source>
</evidence>
<accession>A0A1Y5XVT5</accession>
<dbReference type="PROSITE" id="PS00455">
    <property type="entry name" value="AMP_BINDING"/>
    <property type="match status" value="1"/>
</dbReference>
<dbReference type="Gene3D" id="3.40.50.12780">
    <property type="entry name" value="N-terminal domain of ligase-like"/>
    <property type="match status" value="1"/>
</dbReference>
<name>A0A1Y5XVT5_KIBAR</name>
<dbReference type="InterPro" id="IPR045851">
    <property type="entry name" value="AMP-bd_C_sf"/>
</dbReference>
<dbReference type="GO" id="GO:0016878">
    <property type="term" value="F:acid-thiol ligase activity"/>
    <property type="evidence" value="ECO:0007669"/>
    <property type="project" value="UniProtKB-ARBA"/>
</dbReference>
<sequence length="483" mass="52234">MTNEGLGGWPARRAMLTPERTAIIYQDRSTTYDDFFTRTTRVASRLRASGVAKGDRVAYLGPNHPAFVETMFATHMLGAIFVPLNFRLATPELQYMIADAGIEIMVRDPSTADVTGPDIISLDDYEAWLASGSDEPIDVAVAQDEIALILYTSGTTGRPKGAMLSHANMIWNTYNALVSFDVAGDEVGLVSAPLFHVAALGQLLLPTFIKGGCSVITPTWDVDMAYDLIERHRITWMFGVTTMFAAMVQSPRWQNADLSSVRCLMSGGAPIPVSLILTYQERGLVFQQGYGLTETSPGATMLEARQSVRKAGSAGVPVFFTSVRVEAPVGEPGEVLIKGPNVTPGYWNNPAATEAAFEDGWFRSGDLATVDKEGYLYIVDRVKDMFISGGENVYPAEVEGVIFGHPSVAEVAVIGVPDPKWGEVGKAFVVCRPGCGLTLPELQEFLLSKLAKYKIPAHLEVVSGLPRTGSGKVQKAKLRDGSK</sequence>
<dbReference type="Pfam" id="PF13193">
    <property type="entry name" value="AMP-binding_C"/>
    <property type="match status" value="1"/>
</dbReference>
<reference evidence="5 6" key="1">
    <citation type="submission" date="2017-04" db="EMBL/GenBank/DDBJ databases">
        <authorList>
            <person name="Afonso C.L."/>
            <person name="Miller P.J."/>
            <person name="Scott M.A."/>
            <person name="Spackman E."/>
            <person name="Goraichik I."/>
            <person name="Dimitrov K.M."/>
            <person name="Suarez D.L."/>
            <person name="Swayne D.E."/>
        </authorList>
    </citation>
    <scope>NUCLEOTIDE SEQUENCE [LARGE SCALE GENOMIC DNA]</scope>
    <source>
        <strain evidence="5 6">DSM 43828</strain>
    </source>
</reference>
<dbReference type="InterPro" id="IPR025110">
    <property type="entry name" value="AMP-bd_C"/>
</dbReference>
<evidence type="ECO:0000256" key="2">
    <source>
        <dbReference type="ARBA" id="ARBA00022598"/>
    </source>
</evidence>
<gene>
    <name evidence="5" type="ORF">SAMN05661093_06001</name>
</gene>
<dbReference type="Proteomes" id="UP000192674">
    <property type="component" value="Unassembled WGS sequence"/>
</dbReference>
<dbReference type="Gene3D" id="3.30.300.30">
    <property type="match status" value="1"/>
</dbReference>
<keyword evidence="2" id="KW-0436">Ligase</keyword>
<dbReference type="RefSeq" id="WP_084430185.1">
    <property type="nucleotide sequence ID" value="NZ_FWXV01000005.1"/>
</dbReference>
<dbReference type="InterPro" id="IPR020845">
    <property type="entry name" value="AMP-binding_CS"/>
</dbReference>
<dbReference type="FunFam" id="3.30.300.30:FF:000008">
    <property type="entry name" value="2,3-dihydroxybenzoate-AMP ligase"/>
    <property type="match status" value="1"/>
</dbReference>